<comment type="cofactor">
    <cofactor evidence="1">
        <name>Zn(2+)</name>
        <dbReference type="ChEBI" id="CHEBI:29105"/>
    </cofactor>
</comment>
<evidence type="ECO:0000256" key="3">
    <source>
        <dbReference type="ARBA" id="ARBA00022723"/>
    </source>
</evidence>
<evidence type="ECO:0000256" key="6">
    <source>
        <dbReference type="PROSITE-ProRule" id="PRU00236"/>
    </source>
</evidence>
<feature type="compositionally biased region" description="Low complexity" evidence="7">
    <location>
        <begin position="477"/>
        <end position="488"/>
    </location>
</feature>
<evidence type="ECO:0000256" key="2">
    <source>
        <dbReference type="ARBA" id="ARBA00022679"/>
    </source>
</evidence>
<dbReference type="PANTHER" id="PTHR11085">
    <property type="entry name" value="NAD-DEPENDENT PROTEIN DEACYLASE SIRTUIN-5, MITOCHONDRIAL-RELATED"/>
    <property type="match status" value="1"/>
</dbReference>
<dbReference type="SUPFAM" id="SSF52467">
    <property type="entry name" value="DHS-like NAD/FAD-binding domain"/>
    <property type="match status" value="1"/>
</dbReference>
<evidence type="ECO:0000256" key="7">
    <source>
        <dbReference type="SAM" id="MobiDB-lite"/>
    </source>
</evidence>
<feature type="region of interest" description="Disordered" evidence="7">
    <location>
        <begin position="1"/>
        <end position="57"/>
    </location>
</feature>
<feature type="region of interest" description="Disordered" evidence="7">
    <location>
        <begin position="598"/>
        <end position="690"/>
    </location>
</feature>
<dbReference type="PROSITE" id="PS50305">
    <property type="entry name" value="SIRTUIN"/>
    <property type="match status" value="1"/>
</dbReference>
<evidence type="ECO:0000256" key="4">
    <source>
        <dbReference type="ARBA" id="ARBA00022833"/>
    </source>
</evidence>
<feature type="compositionally biased region" description="Acidic residues" evidence="7">
    <location>
        <begin position="603"/>
        <end position="626"/>
    </location>
</feature>
<keyword evidence="2" id="KW-0808">Transferase</keyword>
<keyword evidence="5" id="KW-0520">NAD</keyword>
<keyword evidence="10" id="KW-1185">Reference proteome</keyword>
<feature type="domain" description="Deacetylase sirtuin-type" evidence="8">
    <location>
        <begin position="168"/>
        <end position="427"/>
    </location>
</feature>
<dbReference type="InterPro" id="IPR029035">
    <property type="entry name" value="DHS-like_NAD/FAD-binding_dom"/>
</dbReference>
<feature type="binding site" evidence="6">
    <location>
        <position position="303"/>
    </location>
    <ligand>
        <name>Zn(2+)</name>
        <dbReference type="ChEBI" id="CHEBI:29105"/>
    </ligand>
</feature>
<feature type="binding site" evidence="6">
    <location>
        <position position="327"/>
    </location>
    <ligand>
        <name>Zn(2+)</name>
        <dbReference type="ChEBI" id="CHEBI:29105"/>
    </ligand>
</feature>
<feature type="compositionally biased region" description="Polar residues" evidence="7">
    <location>
        <begin position="74"/>
        <end position="108"/>
    </location>
</feature>
<feature type="compositionally biased region" description="Basic and acidic residues" evidence="7">
    <location>
        <begin position="25"/>
        <end position="39"/>
    </location>
</feature>
<feature type="compositionally biased region" description="Basic and acidic residues" evidence="7">
    <location>
        <begin position="46"/>
        <end position="57"/>
    </location>
</feature>
<feature type="region of interest" description="Disordered" evidence="7">
    <location>
        <begin position="71"/>
        <end position="108"/>
    </location>
</feature>
<dbReference type="Proteomes" id="UP001642483">
    <property type="component" value="Unassembled WGS sequence"/>
</dbReference>
<organism evidence="9 10">
    <name type="scientific">Clavelina lepadiformis</name>
    <name type="common">Light-bulb sea squirt</name>
    <name type="synonym">Ascidia lepadiformis</name>
    <dbReference type="NCBI Taxonomy" id="159417"/>
    <lineage>
        <taxon>Eukaryota</taxon>
        <taxon>Metazoa</taxon>
        <taxon>Chordata</taxon>
        <taxon>Tunicata</taxon>
        <taxon>Ascidiacea</taxon>
        <taxon>Aplousobranchia</taxon>
        <taxon>Clavelinidae</taxon>
        <taxon>Clavelina</taxon>
    </lineage>
</organism>
<reference evidence="9 10" key="1">
    <citation type="submission" date="2024-02" db="EMBL/GenBank/DDBJ databases">
        <authorList>
            <person name="Daric V."/>
            <person name="Darras S."/>
        </authorList>
    </citation>
    <scope>NUCLEOTIDE SEQUENCE [LARGE SCALE GENOMIC DNA]</scope>
</reference>
<comment type="caution">
    <text evidence="9">The sequence shown here is derived from an EMBL/GenBank/DDBJ whole genome shotgun (WGS) entry which is preliminary data.</text>
</comment>
<feature type="compositionally biased region" description="Polar residues" evidence="7">
    <location>
        <begin position="658"/>
        <end position="679"/>
    </location>
</feature>
<gene>
    <name evidence="9" type="ORF">CVLEPA_LOCUS1218</name>
</gene>
<evidence type="ECO:0000256" key="5">
    <source>
        <dbReference type="ARBA" id="ARBA00023027"/>
    </source>
</evidence>
<dbReference type="Pfam" id="PF02146">
    <property type="entry name" value="SIR2"/>
    <property type="match status" value="1"/>
</dbReference>
<evidence type="ECO:0000313" key="9">
    <source>
        <dbReference type="EMBL" id="CAK8672241.1"/>
    </source>
</evidence>
<keyword evidence="4 6" id="KW-0862">Zinc</keyword>
<proteinExistence type="predicted"/>
<dbReference type="EMBL" id="CAWYQH010000001">
    <property type="protein sequence ID" value="CAK8672241.1"/>
    <property type="molecule type" value="Genomic_DNA"/>
</dbReference>
<accession>A0ABP0EYR8</accession>
<protein>
    <recommendedName>
        <fullName evidence="8">Deacetylase sirtuin-type domain-containing protein</fullName>
    </recommendedName>
</protein>
<feature type="binding site" evidence="6">
    <location>
        <position position="306"/>
    </location>
    <ligand>
        <name>Zn(2+)</name>
        <dbReference type="ChEBI" id="CHEBI:29105"/>
    </ligand>
</feature>
<evidence type="ECO:0000256" key="1">
    <source>
        <dbReference type="ARBA" id="ARBA00001947"/>
    </source>
</evidence>
<dbReference type="Gene3D" id="3.40.50.1220">
    <property type="entry name" value="TPP-binding domain"/>
    <property type="match status" value="1"/>
</dbReference>
<sequence>MAEYEVENINKLGHDTPVKKRRVKTEKNDFSENDKRKIESLSPPQQKDDSSKFIDYKSDDKAVEEQTILMLDTPNYTEDSGNCSSSFEKSQGSASPTYSEASESDWQPSVTPSGLIEWIQMQVVNDKDPKEIVYKLFPHITNIPEHVDNWTVWKLLVRMLSEPPRRTKLTQVNTFDDVIRLIKSSSKILVLTGAGVSVSCGIPDFRSRDGVYARLAVDFPDLPNPEAMFDITYFKHDPRPFFKFAKEIYPGQYKPSRVHRFINLLEKTDRLLRNYTQNIDTLEQVAGITKVIQCHGSFATASCQVCKHQVGCDDIRDNIFNQVVPRCPKCSSDENGILKPDIVFFGENLPEHFHRQMTADKDDADLLIVIGSALKVRPVALIPNSLPGEIPQILINRETLSHLSFDVELLGDGDTIIAEICKKLGEDFTELGKESESLNEIDKLPECGEADSSINDNHDVLLPNGSSYENEPELDASSSENKISSLSNSAQESELSSCNKVTAQSANTVCEMSVETRESEKCPIPDTTNKEIPDVSECNHATISGNEMDPELKKFDSSISNNEQTLSGLWKSRWKQSISKRLPLGAYYYDGGHRYIFPGAEVPPEEDSDCSSDDDSSSNSSDDQETLDSTLNENHTALLLLSDNGDDLPQFMNRDTKLSSSPCTINQNGADSIAAPTQNDSDSDSQMSST</sequence>
<dbReference type="InterPro" id="IPR026591">
    <property type="entry name" value="Sirtuin_cat_small_dom_sf"/>
</dbReference>
<dbReference type="InterPro" id="IPR026590">
    <property type="entry name" value="Ssirtuin_cat_dom"/>
</dbReference>
<feature type="active site" description="Proton acceptor" evidence="6">
    <location>
        <position position="295"/>
    </location>
</feature>
<evidence type="ECO:0000259" key="8">
    <source>
        <dbReference type="PROSITE" id="PS50305"/>
    </source>
</evidence>
<dbReference type="CDD" id="cd01408">
    <property type="entry name" value="SIRT1"/>
    <property type="match status" value="1"/>
</dbReference>
<feature type="region of interest" description="Disordered" evidence="7">
    <location>
        <begin position="447"/>
        <end position="488"/>
    </location>
</feature>
<name>A0ABP0EYR8_CLALP</name>
<keyword evidence="3 6" id="KW-0479">Metal-binding</keyword>
<feature type="binding site" evidence="6">
    <location>
        <position position="330"/>
    </location>
    <ligand>
        <name>Zn(2+)</name>
        <dbReference type="ChEBI" id="CHEBI:29105"/>
    </ligand>
</feature>
<dbReference type="InterPro" id="IPR050134">
    <property type="entry name" value="NAD-dep_sirtuin_deacylases"/>
</dbReference>
<dbReference type="Gene3D" id="3.30.1600.10">
    <property type="entry name" value="SIR2/SIRT2 'Small Domain"/>
    <property type="match status" value="1"/>
</dbReference>
<evidence type="ECO:0000313" key="10">
    <source>
        <dbReference type="Proteomes" id="UP001642483"/>
    </source>
</evidence>
<dbReference type="InterPro" id="IPR003000">
    <property type="entry name" value="Sirtuin"/>
</dbReference>
<dbReference type="PANTHER" id="PTHR11085:SF9">
    <property type="entry name" value="NAD-DEPENDENT PROTEIN DEACETYLASE SIRTUIN-1"/>
    <property type="match status" value="1"/>
</dbReference>